<dbReference type="EMBL" id="LR134510">
    <property type="protein sequence ID" value="VEJ09399.1"/>
    <property type="molecule type" value="Genomic_DNA"/>
</dbReference>
<dbReference type="AlphaFoldDB" id="A0A448TTR6"/>
<evidence type="ECO:0000256" key="1">
    <source>
        <dbReference type="ARBA" id="ARBA00022649"/>
    </source>
</evidence>
<sequence>MRTQVAKARLEARVNLDIYELLKQAAAITGRTLTDFIVSVAYEEAKKTISEHQVLRLSLSDQALLIKSLDKPFEPNQSMKNALDMYEEYLSVTGKSNGQ</sequence>
<name>A0A448TTR6_9PAST</name>
<evidence type="ECO:0000313" key="3">
    <source>
        <dbReference type="EMBL" id="VEJ09399.1"/>
    </source>
</evidence>
<dbReference type="GO" id="GO:0006355">
    <property type="term" value="P:regulation of DNA-templated transcription"/>
    <property type="evidence" value="ECO:0007669"/>
    <property type="project" value="InterPro"/>
</dbReference>
<dbReference type="InterPro" id="IPR014795">
    <property type="entry name" value="TacA_1-like"/>
</dbReference>
<reference evidence="3 4" key="1">
    <citation type="submission" date="2018-12" db="EMBL/GenBank/DDBJ databases">
        <authorList>
            <consortium name="Pathogen Informatics"/>
        </authorList>
    </citation>
    <scope>NUCLEOTIDE SEQUENCE [LARGE SCALE GENOMIC DNA]</scope>
    <source>
        <strain evidence="3 4">NCTC12871</strain>
    </source>
</reference>
<comment type="similarity">
    <text evidence="2">Belongs to the TacA antitoxin family.</text>
</comment>
<organism evidence="3 4">
    <name type="scientific">Actinobacillus delphinicola</name>
    <dbReference type="NCBI Taxonomy" id="51161"/>
    <lineage>
        <taxon>Bacteria</taxon>
        <taxon>Pseudomonadati</taxon>
        <taxon>Pseudomonadota</taxon>
        <taxon>Gammaproteobacteria</taxon>
        <taxon>Pasteurellales</taxon>
        <taxon>Pasteurellaceae</taxon>
        <taxon>Actinobacillus</taxon>
    </lineage>
</organism>
<protein>
    <submittedName>
        <fullName evidence="3">Uncharacterized protein conserved in bacteria</fullName>
    </submittedName>
</protein>
<dbReference type="KEGG" id="adp:NCTC12871_00852"/>
<dbReference type="Proteomes" id="UP000279799">
    <property type="component" value="Chromosome"/>
</dbReference>
<dbReference type="PANTHER" id="PTHR35401">
    <property type="entry name" value="COPG FAMILY HELIX-TURN-HELIX PROTEIN-RELATED-RELATED"/>
    <property type="match status" value="1"/>
</dbReference>
<dbReference type="Pfam" id="PF08681">
    <property type="entry name" value="TacA1"/>
    <property type="match status" value="1"/>
</dbReference>
<evidence type="ECO:0000313" key="4">
    <source>
        <dbReference type="Proteomes" id="UP000279799"/>
    </source>
</evidence>
<dbReference type="OrthoDB" id="5689325at2"/>
<keyword evidence="1" id="KW-1277">Toxin-antitoxin system</keyword>
<dbReference type="SUPFAM" id="SSF47598">
    <property type="entry name" value="Ribbon-helix-helix"/>
    <property type="match status" value="1"/>
</dbReference>
<gene>
    <name evidence="3" type="ORF">NCTC12871_00852</name>
</gene>
<keyword evidence="4" id="KW-1185">Reference proteome</keyword>
<dbReference type="Gene3D" id="1.20.5.780">
    <property type="entry name" value="Single helix bin"/>
    <property type="match status" value="1"/>
</dbReference>
<dbReference type="InterPro" id="IPR010985">
    <property type="entry name" value="Ribbon_hlx_hlx"/>
</dbReference>
<evidence type="ECO:0000256" key="2">
    <source>
        <dbReference type="ARBA" id="ARBA00049988"/>
    </source>
</evidence>
<accession>A0A448TTR6</accession>
<dbReference type="PANTHER" id="PTHR35401:SF2">
    <property type="entry name" value="ABC-TYPE TRANSPORT SYSTEM"/>
    <property type="match status" value="1"/>
</dbReference>
<proteinExistence type="inferred from homology"/>
<dbReference type="RefSeq" id="WP_126599301.1">
    <property type="nucleotide sequence ID" value="NZ_LR134510.1"/>
</dbReference>